<evidence type="ECO:0000256" key="1">
    <source>
        <dbReference type="SAM" id="MobiDB-lite"/>
    </source>
</evidence>
<feature type="compositionally biased region" description="Basic and acidic residues" evidence="1">
    <location>
        <begin position="174"/>
        <end position="186"/>
    </location>
</feature>
<feature type="region of interest" description="Disordered" evidence="1">
    <location>
        <begin position="119"/>
        <end position="280"/>
    </location>
</feature>
<keyword evidence="3" id="KW-1185">Reference proteome</keyword>
<feature type="compositionally biased region" description="Basic residues" evidence="1">
    <location>
        <begin position="243"/>
        <end position="252"/>
    </location>
</feature>
<organism evidence="2 3">
    <name type="scientific">Polyporus arcularius HHB13444</name>
    <dbReference type="NCBI Taxonomy" id="1314778"/>
    <lineage>
        <taxon>Eukaryota</taxon>
        <taxon>Fungi</taxon>
        <taxon>Dikarya</taxon>
        <taxon>Basidiomycota</taxon>
        <taxon>Agaricomycotina</taxon>
        <taxon>Agaricomycetes</taxon>
        <taxon>Polyporales</taxon>
        <taxon>Polyporaceae</taxon>
        <taxon>Polyporus</taxon>
    </lineage>
</organism>
<dbReference type="AlphaFoldDB" id="A0A5C3NKW3"/>
<accession>A0A5C3NKW3</accession>
<feature type="compositionally biased region" description="Basic and acidic residues" evidence="1">
    <location>
        <begin position="253"/>
        <end position="272"/>
    </location>
</feature>
<gene>
    <name evidence="2" type="ORF">K466DRAFT_571347</name>
</gene>
<dbReference type="Proteomes" id="UP000308197">
    <property type="component" value="Unassembled WGS sequence"/>
</dbReference>
<evidence type="ECO:0000313" key="2">
    <source>
        <dbReference type="EMBL" id="TFK77652.1"/>
    </source>
</evidence>
<name>A0A5C3NKW3_9APHY</name>
<proteinExistence type="predicted"/>
<feature type="compositionally biased region" description="Low complexity" evidence="1">
    <location>
        <begin position="218"/>
        <end position="233"/>
    </location>
</feature>
<dbReference type="InParanoid" id="A0A5C3NKW3"/>
<evidence type="ECO:0000313" key="3">
    <source>
        <dbReference type="Proteomes" id="UP000308197"/>
    </source>
</evidence>
<reference evidence="2 3" key="1">
    <citation type="journal article" date="2019" name="Nat. Ecol. Evol.">
        <title>Megaphylogeny resolves global patterns of mushroom evolution.</title>
        <authorList>
            <person name="Varga T."/>
            <person name="Krizsan K."/>
            <person name="Foldi C."/>
            <person name="Dima B."/>
            <person name="Sanchez-Garcia M."/>
            <person name="Sanchez-Ramirez S."/>
            <person name="Szollosi G.J."/>
            <person name="Szarkandi J.G."/>
            <person name="Papp V."/>
            <person name="Albert L."/>
            <person name="Andreopoulos W."/>
            <person name="Angelini C."/>
            <person name="Antonin V."/>
            <person name="Barry K.W."/>
            <person name="Bougher N.L."/>
            <person name="Buchanan P."/>
            <person name="Buyck B."/>
            <person name="Bense V."/>
            <person name="Catcheside P."/>
            <person name="Chovatia M."/>
            <person name="Cooper J."/>
            <person name="Damon W."/>
            <person name="Desjardin D."/>
            <person name="Finy P."/>
            <person name="Geml J."/>
            <person name="Haridas S."/>
            <person name="Hughes K."/>
            <person name="Justo A."/>
            <person name="Karasinski D."/>
            <person name="Kautmanova I."/>
            <person name="Kiss B."/>
            <person name="Kocsube S."/>
            <person name="Kotiranta H."/>
            <person name="LaButti K.M."/>
            <person name="Lechner B.E."/>
            <person name="Liimatainen K."/>
            <person name="Lipzen A."/>
            <person name="Lukacs Z."/>
            <person name="Mihaltcheva S."/>
            <person name="Morgado L.N."/>
            <person name="Niskanen T."/>
            <person name="Noordeloos M.E."/>
            <person name="Ohm R.A."/>
            <person name="Ortiz-Santana B."/>
            <person name="Ovrebo C."/>
            <person name="Racz N."/>
            <person name="Riley R."/>
            <person name="Savchenko A."/>
            <person name="Shiryaev A."/>
            <person name="Soop K."/>
            <person name="Spirin V."/>
            <person name="Szebenyi C."/>
            <person name="Tomsovsky M."/>
            <person name="Tulloss R.E."/>
            <person name="Uehling J."/>
            <person name="Grigoriev I.V."/>
            <person name="Vagvolgyi C."/>
            <person name="Papp T."/>
            <person name="Martin F.M."/>
            <person name="Miettinen O."/>
            <person name="Hibbett D.S."/>
            <person name="Nagy L.G."/>
        </authorList>
    </citation>
    <scope>NUCLEOTIDE SEQUENCE [LARGE SCALE GENOMIC DNA]</scope>
    <source>
        <strain evidence="2 3">HHB13444</strain>
    </source>
</reference>
<protein>
    <submittedName>
        <fullName evidence="2">Uncharacterized protein</fullName>
    </submittedName>
</protein>
<dbReference type="STRING" id="1314778.A0A5C3NKW3"/>
<sequence length="280" mass="30503">MKECQPPYPKLGDLMWFSFVVEIFIGTKNWITKFVPLEFVRVGRVSTDLLGEVHSFVPDEEEMQPRSRLIAGDEIAIGEDFPMFGLNGPPVLREENPVANNEVHFGPLDAQRYRNLRRDLEDASPGPRAIVSSSISTDDAYEDDAYEDGDGVGRAAGKDDPVSDEQGGAAEDGGGLREPHTPRRETVTVGGIGDLVINEVDAQVENRSPRRRTLPMISAGTSPAPGAGADDGSSPPPTPTPSPKKKASRKRRASTERPAHAEESSSRTLRDRKNTRKSGM</sequence>
<dbReference type="EMBL" id="ML213344">
    <property type="protein sequence ID" value="TFK77652.1"/>
    <property type="molecule type" value="Genomic_DNA"/>
</dbReference>
<feature type="compositionally biased region" description="Acidic residues" evidence="1">
    <location>
        <begin position="139"/>
        <end position="150"/>
    </location>
</feature>